<feature type="domain" description="DUF4145" evidence="1">
    <location>
        <begin position="128"/>
        <end position="211"/>
    </location>
</feature>
<comment type="caution">
    <text evidence="2">The sequence shown here is derived from an EMBL/GenBank/DDBJ whole genome shotgun (WGS) entry which is preliminary data.</text>
</comment>
<dbReference type="InterPro" id="IPR025285">
    <property type="entry name" value="DUF4145"/>
</dbReference>
<reference evidence="3" key="1">
    <citation type="journal article" date="2019" name="Int. J. Syst. Evol. Microbiol.">
        <title>The Global Catalogue of Microorganisms (GCM) 10K type strain sequencing project: providing services to taxonomists for standard genome sequencing and annotation.</title>
        <authorList>
            <consortium name="The Broad Institute Genomics Platform"/>
            <consortium name="The Broad Institute Genome Sequencing Center for Infectious Disease"/>
            <person name="Wu L."/>
            <person name="Ma J."/>
        </authorList>
    </citation>
    <scope>NUCLEOTIDE SEQUENCE [LARGE SCALE GENOMIC DNA]</scope>
    <source>
        <strain evidence="3">JCM 18063</strain>
    </source>
</reference>
<name>A0ABP8YH24_9MICO</name>
<dbReference type="Proteomes" id="UP001500956">
    <property type="component" value="Unassembled WGS sequence"/>
</dbReference>
<evidence type="ECO:0000313" key="3">
    <source>
        <dbReference type="Proteomes" id="UP001500956"/>
    </source>
</evidence>
<protein>
    <submittedName>
        <fullName evidence="2">DUF4145 domain-containing protein</fullName>
    </submittedName>
</protein>
<keyword evidence="3" id="KW-1185">Reference proteome</keyword>
<organism evidence="2 3">
    <name type="scientific">Isoptericola chiayiensis</name>
    <dbReference type="NCBI Taxonomy" id="579446"/>
    <lineage>
        <taxon>Bacteria</taxon>
        <taxon>Bacillati</taxon>
        <taxon>Actinomycetota</taxon>
        <taxon>Actinomycetes</taxon>
        <taxon>Micrococcales</taxon>
        <taxon>Promicromonosporaceae</taxon>
        <taxon>Isoptericola</taxon>
    </lineage>
</organism>
<sequence>MTRNATPYADWFDAEDWPETNCPQCTGGILAVETVQNIESNSSSRLRDHDAWEPEWISGFFIVQLRCQTPRCHELTVAHGDWRVAGTGWSDEGIEYSSLYHLRSTLPPLPIIEIPDSCPSEVRDSVTKAAQIIWCDAGAAASRLRFAIEHILDDQNIPRTRSSTHRRIENFRQTNTRAAEILEAVKWIGNQGTHEESLTTADVLEGAKILEHGLTLLYDSSADGIRQRALEINRARGVRKT</sequence>
<evidence type="ECO:0000259" key="1">
    <source>
        <dbReference type="Pfam" id="PF13643"/>
    </source>
</evidence>
<dbReference type="EMBL" id="BAABID010000008">
    <property type="protein sequence ID" value="GAA4728341.1"/>
    <property type="molecule type" value="Genomic_DNA"/>
</dbReference>
<accession>A0ABP8YH24</accession>
<evidence type="ECO:0000313" key="2">
    <source>
        <dbReference type="EMBL" id="GAA4728341.1"/>
    </source>
</evidence>
<gene>
    <name evidence="2" type="ORF">GCM10023216_19550</name>
</gene>
<dbReference type="RefSeq" id="WP_172149962.1">
    <property type="nucleotide sequence ID" value="NZ_BAABID010000008.1"/>
</dbReference>
<dbReference type="Pfam" id="PF13643">
    <property type="entry name" value="DUF4145"/>
    <property type="match status" value="1"/>
</dbReference>
<proteinExistence type="predicted"/>